<keyword evidence="2" id="KW-1003">Cell membrane</keyword>
<evidence type="ECO:0000259" key="12">
    <source>
        <dbReference type="PROSITE" id="PS01124"/>
    </source>
</evidence>
<sequence>MSKYILEMHDISKTFPGVKALDEVNFKVEQGEIHCLVGENGAGKSTLMKVLSGVYPYGEYQGDIVYQGKVQQFNKINESVDAGIVIIYQELALFPDLPIYENIYINNEVRDKGIINWNQTIVKAREMLDKVNLKANPKTLIKDLGVGSRQLVEIAKAMSKNVKLLILDEPTAALNETDSENLLQLIKELKKQGITCIMISHKLQEIVDIADKATVLRDGKTICTLDAKKGEIDERTIIKHMVGRELNAIYPELPKKEIGDRVFELHNWSAYDSQLGRHVVKKADLHVNKGEIVGIAGLMGSGRTELALSIFGNQRNYKLTGDLVINGHKKDLKHTSEAIAEGIAYVTEGRKDNGLFLTQNITQNISVAKLAGISDRGIINKNEEIKVAEHYKKSLGIKASSIEQLVEKLSGGNQQKVSLGKWLFVGPKILILDEPTRGIDVGAKFEIYTVMNELIKQVGGVWIGALYGRQFPVIVFRDQQKSFRSQAIKIVQDAFKKRHQTIDQGWLIGIGDVYPSLDHVQKSYQEALIAMIDMDRTNHYRFYQDLPIGDNNCDRQLDKYRKQQFFDQVRLGEWDNISQKLTTLIQCYEKDQSPLETTQQKILELIWMISRLLDEMNIHLEWKSLKLYSETYQQFIEEIRLFLNRLKEKYQTYHQNLESDVIKQIKQYIIDHSSEEISLDLLADRVGLSTIYISKMFKEKLGINYIDFLTECRIEKAKELIQNPEKSIKEISYDVGYHDPNYFSKVFKKTTGISPMTFRERVLTNR</sequence>
<dbReference type="InterPro" id="IPR027417">
    <property type="entry name" value="P-loop_NTPase"/>
</dbReference>
<evidence type="ECO:0000259" key="13">
    <source>
        <dbReference type="PROSITE" id="PS50893"/>
    </source>
</evidence>
<dbReference type="InterPro" id="IPR018062">
    <property type="entry name" value="HTH_AraC-typ_CS"/>
</dbReference>
<dbReference type="PROSITE" id="PS00211">
    <property type="entry name" value="ABC_TRANSPORTER_1"/>
    <property type="match status" value="1"/>
</dbReference>
<proteinExistence type="predicted"/>
<feature type="domain" description="ABC transporter" evidence="13">
    <location>
        <begin position="265"/>
        <end position="529"/>
    </location>
</feature>
<keyword evidence="8" id="KW-0805">Transcription regulation</keyword>
<evidence type="ECO:0008006" key="16">
    <source>
        <dbReference type="Google" id="ProtNLM"/>
    </source>
</evidence>
<dbReference type="PRINTS" id="PR00032">
    <property type="entry name" value="HTHARAC"/>
</dbReference>
<reference evidence="15" key="1">
    <citation type="journal article" date="2019" name="Int. J. Syst. Evol. Microbiol.">
        <title>The Global Catalogue of Microorganisms (GCM) 10K type strain sequencing project: providing services to taxonomists for standard genome sequencing and annotation.</title>
        <authorList>
            <consortium name="The Broad Institute Genomics Platform"/>
            <consortium name="The Broad Institute Genome Sequencing Center for Infectious Disease"/>
            <person name="Wu L."/>
            <person name="Ma J."/>
        </authorList>
    </citation>
    <scope>NUCLEOTIDE SEQUENCE [LARGE SCALE GENOMIC DNA]</scope>
    <source>
        <strain evidence="15">JCM 17250</strain>
    </source>
</reference>
<keyword evidence="15" id="KW-1185">Reference proteome</keyword>
<dbReference type="CDD" id="cd03216">
    <property type="entry name" value="ABC_Carb_Monos_I"/>
    <property type="match status" value="1"/>
</dbReference>
<dbReference type="InterPro" id="IPR018060">
    <property type="entry name" value="HTH_AraC"/>
</dbReference>
<keyword evidence="1" id="KW-0813">Transport</keyword>
<evidence type="ECO:0000256" key="5">
    <source>
        <dbReference type="ARBA" id="ARBA00022741"/>
    </source>
</evidence>
<protein>
    <recommendedName>
        <fullName evidence="16">ATP-binding cassette domain-containing protein</fullName>
    </recommendedName>
</protein>
<evidence type="ECO:0000256" key="3">
    <source>
        <dbReference type="ARBA" id="ARBA00022597"/>
    </source>
</evidence>
<dbReference type="InterPro" id="IPR020449">
    <property type="entry name" value="Tscrpt_reg_AraC-type_HTH"/>
</dbReference>
<feature type="domain" description="HTH araC/xylS-type" evidence="12">
    <location>
        <begin position="663"/>
        <end position="761"/>
    </location>
</feature>
<comment type="caution">
    <text evidence="14">The sequence shown here is derived from an EMBL/GenBank/DDBJ whole genome shotgun (WGS) entry which is preliminary data.</text>
</comment>
<evidence type="ECO:0000313" key="15">
    <source>
        <dbReference type="Proteomes" id="UP001501734"/>
    </source>
</evidence>
<dbReference type="Pfam" id="PF17853">
    <property type="entry name" value="GGDEF_2"/>
    <property type="match status" value="1"/>
</dbReference>
<keyword evidence="10" id="KW-0472">Membrane</keyword>
<dbReference type="Gene3D" id="1.10.10.60">
    <property type="entry name" value="Homeodomain-like"/>
    <property type="match status" value="2"/>
</dbReference>
<evidence type="ECO:0000256" key="8">
    <source>
        <dbReference type="ARBA" id="ARBA00023015"/>
    </source>
</evidence>
<dbReference type="SMART" id="SM00382">
    <property type="entry name" value="AAA"/>
    <property type="match status" value="2"/>
</dbReference>
<organism evidence="14 15">
    <name type="scientific">Amphibacillus indicireducens</name>
    <dbReference type="NCBI Taxonomy" id="1076330"/>
    <lineage>
        <taxon>Bacteria</taxon>
        <taxon>Bacillati</taxon>
        <taxon>Bacillota</taxon>
        <taxon>Bacilli</taxon>
        <taxon>Bacillales</taxon>
        <taxon>Bacillaceae</taxon>
        <taxon>Amphibacillus</taxon>
    </lineage>
</organism>
<dbReference type="InterPro" id="IPR041522">
    <property type="entry name" value="CdaR_GGDEF"/>
</dbReference>
<dbReference type="SUPFAM" id="SSF52540">
    <property type="entry name" value="P-loop containing nucleoside triphosphate hydrolases"/>
    <property type="match status" value="2"/>
</dbReference>
<keyword evidence="7" id="KW-1278">Translocase</keyword>
<dbReference type="PROSITE" id="PS01124">
    <property type="entry name" value="HTH_ARAC_FAMILY_2"/>
    <property type="match status" value="1"/>
</dbReference>
<evidence type="ECO:0000256" key="6">
    <source>
        <dbReference type="ARBA" id="ARBA00022840"/>
    </source>
</evidence>
<dbReference type="Pfam" id="PF12833">
    <property type="entry name" value="HTH_18"/>
    <property type="match status" value="1"/>
</dbReference>
<dbReference type="SMART" id="SM00342">
    <property type="entry name" value="HTH_ARAC"/>
    <property type="match status" value="1"/>
</dbReference>
<accession>A0ABP7V3U4</accession>
<dbReference type="CDD" id="cd03215">
    <property type="entry name" value="ABC_Carb_Monos_II"/>
    <property type="match status" value="1"/>
</dbReference>
<dbReference type="Pfam" id="PF00005">
    <property type="entry name" value="ABC_tran"/>
    <property type="match status" value="2"/>
</dbReference>
<dbReference type="PANTHER" id="PTHR43790:SF1">
    <property type="entry name" value="XYLOSE IMPORT ATP-BINDING PROTEIN XYLG"/>
    <property type="match status" value="1"/>
</dbReference>
<dbReference type="PROSITE" id="PS50893">
    <property type="entry name" value="ABC_TRANSPORTER_2"/>
    <property type="match status" value="2"/>
</dbReference>
<evidence type="ECO:0000256" key="1">
    <source>
        <dbReference type="ARBA" id="ARBA00022448"/>
    </source>
</evidence>
<keyword evidence="5" id="KW-0547">Nucleotide-binding</keyword>
<evidence type="ECO:0000256" key="9">
    <source>
        <dbReference type="ARBA" id="ARBA00023125"/>
    </source>
</evidence>
<feature type="domain" description="ABC transporter" evidence="13">
    <location>
        <begin position="6"/>
        <end position="243"/>
    </location>
</feature>
<dbReference type="InterPro" id="IPR003439">
    <property type="entry name" value="ABC_transporter-like_ATP-bd"/>
</dbReference>
<evidence type="ECO:0000256" key="7">
    <source>
        <dbReference type="ARBA" id="ARBA00022967"/>
    </source>
</evidence>
<dbReference type="InterPro" id="IPR009057">
    <property type="entry name" value="Homeodomain-like_sf"/>
</dbReference>
<evidence type="ECO:0000313" key="14">
    <source>
        <dbReference type="EMBL" id="GAA4058912.1"/>
    </source>
</evidence>
<dbReference type="InterPro" id="IPR003593">
    <property type="entry name" value="AAA+_ATPase"/>
</dbReference>
<dbReference type="Gene3D" id="3.40.50.300">
    <property type="entry name" value="P-loop containing nucleotide triphosphate hydrolases"/>
    <property type="match status" value="2"/>
</dbReference>
<name>A0ABP7V3U4_9BACI</name>
<dbReference type="SUPFAM" id="SSF46689">
    <property type="entry name" value="Homeodomain-like"/>
    <property type="match status" value="2"/>
</dbReference>
<keyword evidence="6" id="KW-0067">ATP-binding</keyword>
<dbReference type="PROSITE" id="PS00041">
    <property type="entry name" value="HTH_ARAC_FAMILY_1"/>
    <property type="match status" value="1"/>
</dbReference>
<keyword evidence="11" id="KW-0804">Transcription</keyword>
<evidence type="ECO:0000256" key="2">
    <source>
        <dbReference type="ARBA" id="ARBA00022475"/>
    </source>
</evidence>
<evidence type="ECO:0000256" key="11">
    <source>
        <dbReference type="ARBA" id="ARBA00023163"/>
    </source>
</evidence>
<keyword evidence="4" id="KW-0677">Repeat</keyword>
<dbReference type="InterPro" id="IPR050107">
    <property type="entry name" value="ABC_carbohydrate_import_ATPase"/>
</dbReference>
<dbReference type="Proteomes" id="UP001501734">
    <property type="component" value="Unassembled WGS sequence"/>
</dbReference>
<dbReference type="PANTHER" id="PTHR43790">
    <property type="entry name" value="CARBOHYDRATE TRANSPORT ATP-BINDING PROTEIN MG119-RELATED"/>
    <property type="match status" value="1"/>
</dbReference>
<dbReference type="InterPro" id="IPR017871">
    <property type="entry name" value="ABC_transporter-like_CS"/>
</dbReference>
<evidence type="ECO:0000256" key="10">
    <source>
        <dbReference type="ARBA" id="ARBA00023136"/>
    </source>
</evidence>
<keyword evidence="9" id="KW-0238">DNA-binding</keyword>
<evidence type="ECO:0000256" key="4">
    <source>
        <dbReference type="ARBA" id="ARBA00022737"/>
    </source>
</evidence>
<keyword evidence="3" id="KW-0762">Sugar transport</keyword>
<dbReference type="EMBL" id="BAABDL010000014">
    <property type="protein sequence ID" value="GAA4058912.1"/>
    <property type="molecule type" value="Genomic_DNA"/>
</dbReference>
<gene>
    <name evidence="14" type="ORF">GCM10022410_02620</name>
</gene>